<gene>
    <name evidence="1" type="ORF">ALQ44_101381</name>
</gene>
<comment type="caution">
    <text evidence="1">The sequence shown here is derived from an EMBL/GenBank/DDBJ whole genome shotgun (WGS) entry which is preliminary data.</text>
</comment>
<accession>A0A3M2XGE8</accession>
<reference evidence="1 2" key="1">
    <citation type="submission" date="2018-08" db="EMBL/GenBank/DDBJ databases">
        <title>Recombination of ecologically and evolutionarily significant loci maintains genetic cohesion in the Pseudomonas syringae species complex.</title>
        <authorList>
            <person name="Dillon M."/>
            <person name="Thakur S."/>
            <person name="Almeida R.N.D."/>
            <person name="Weir B.S."/>
            <person name="Guttman D.S."/>
        </authorList>
    </citation>
    <scope>NUCLEOTIDE SEQUENCE [LARGE SCALE GENOMIC DNA]</scope>
    <source>
        <strain evidence="1 2">ICMP 2788</strain>
    </source>
</reference>
<proteinExistence type="predicted"/>
<dbReference type="AlphaFoldDB" id="A0A3M2XGE8"/>
<sequence>MKPLLRFFVFMSRAAFVKNGNKAPRQLYVAADEVENGMPN</sequence>
<organism evidence="1 2">
    <name type="scientific">Pseudomonas syringae pv. pisi</name>
    <dbReference type="NCBI Taxonomy" id="59510"/>
    <lineage>
        <taxon>Bacteria</taxon>
        <taxon>Pseudomonadati</taxon>
        <taxon>Pseudomonadota</taxon>
        <taxon>Gammaproteobacteria</taxon>
        <taxon>Pseudomonadales</taxon>
        <taxon>Pseudomonadaceae</taxon>
        <taxon>Pseudomonas</taxon>
        <taxon>Pseudomonas syringae</taxon>
    </lineage>
</organism>
<name>A0A3M2XGE8_PSESJ</name>
<protein>
    <submittedName>
        <fullName evidence="1">Uncharacterized protein</fullName>
    </submittedName>
</protein>
<dbReference type="Proteomes" id="UP000276886">
    <property type="component" value="Unassembled WGS sequence"/>
</dbReference>
<dbReference type="EMBL" id="RBPQ01000059">
    <property type="protein sequence ID" value="RMO31385.1"/>
    <property type="molecule type" value="Genomic_DNA"/>
</dbReference>
<evidence type="ECO:0000313" key="1">
    <source>
        <dbReference type="EMBL" id="RMO31385.1"/>
    </source>
</evidence>
<evidence type="ECO:0000313" key="2">
    <source>
        <dbReference type="Proteomes" id="UP000276886"/>
    </source>
</evidence>